<accession>A0ABM3IS02</accession>
<comment type="similarity">
    <text evidence="1">Belongs to the disease resistance NB-LRR family.</text>
</comment>
<dbReference type="PRINTS" id="PR00364">
    <property type="entry name" value="DISEASERSIST"/>
</dbReference>
<reference evidence="12" key="1">
    <citation type="submission" date="2025-08" db="UniProtKB">
        <authorList>
            <consortium name="RefSeq"/>
        </authorList>
    </citation>
    <scope>IDENTIFICATION</scope>
    <source>
        <tissue evidence="12">Seedling</tissue>
    </source>
</reference>
<feature type="domain" description="Disease resistance protein winged helix" evidence="10">
    <location>
        <begin position="388"/>
        <end position="459"/>
    </location>
</feature>
<evidence type="ECO:0000256" key="4">
    <source>
        <dbReference type="ARBA" id="ARBA00022741"/>
    </source>
</evidence>
<dbReference type="Pfam" id="PF23559">
    <property type="entry name" value="WHD_DRP"/>
    <property type="match status" value="1"/>
</dbReference>
<dbReference type="RefSeq" id="XP_048334284.2">
    <property type="nucleotide sequence ID" value="XM_048478327.2"/>
</dbReference>
<evidence type="ECO:0000259" key="8">
    <source>
        <dbReference type="Pfam" id="PF00931"/>
    </source>
</evidence>
<dbReference type="GeneID" id="125423628"/>
<keyword evidence="2" id="KW-0433">Leucine-rich repeat</keyword>
<keyword evidence="11" id="KW-1185">Reference proteome</keyword>
<dbReference type="PANTHER" id="PTHR33463:SF187">
    <property type="entry name" value="AND NB-ARC DOMAIN DISEASE RESISTANCE PROTEIN, PUTATIVE-RELATED"/>
    <property type="match status" value="1"/>
</dbReference>
<dbReference type="InterPro" id="IPR050905">
    <property type="entry name" value="Plant_NBS-LRR"/>
</dbReference>
<evidence type="ECO:0000256" key="1">
    <source>
        <dbReference type="ARBA" id="ARBA00008894"/>
    </source>
</evidence>
<dbReference type="InterPro" id="IPR003591">
    <property type="entry name" value="Leu-rich_rpt_typical-subtyp"/>
</dbReference>
<keyword evidence="4" id="KW-0547">Nucleotide-binding</keyword>
<keyword evidence="7" id="KW-0175">Coiled coil</keyword>
<dbReference type="Pfam" id="PF00931">
    <property type="entry name" value="NB-ARC"/>
    <property type="match status" value="1"/>
</dbReference>
<sequence>MEIVTKVAEGLINYEGIHEKMKNLKRKCDHLKDREEDVKAELEYAEGLSLKKRRKVVENWLTNVASIKNEVEMMEQQVRESSRRSSYWQLHPKIARLTEQVTELNQQGQFPGGLTLEVHGNQQNELITARLIGQKFQQHKDEIWEGLRRNDMSKIGVWGMGGVGKTTLLTHIHNELCAHQDFFVAWVTVSQNFSIQKLQSDIAKEMGFTLENDNDERKRAAELVRRLRNMKNFVLILDDVWQHFPLDRVGIPAAENGCKLILTSRSLEVCRRMDCEKNVLVTPLSENEDWELFTEKLGHGRALSPEIEPIAKSLTKKCCGLPLAIITMARSMKGVGDIAEWRDALEKLKEPVAERNDDMGTEVFQVLKHSYDQLKDPKVEQCLLYCSLFPEDYIIDREKLIEHFIDEGFVDGLRNRRAGLDRGHTVLNKLENVCLLEAVIKKYDGKRYVKMHDLVRSMAIQTGRAFQFLVEAGEQLREIPGEEKWAEDLKKVSLMKNLLSHIPSSMSPKCSRLTTLMLNHNFSLKAIPDCFFSRMPQLRVLDLSRTGIINLPTSISELVNLIALWLEDCGKLTYVPSLENLKALRRLNLRETAITEVPHGLDMLLNLRYLNLDTKIEEIPDGILSKLSCLQYLAIDAELRLEEIMELSKLETFIGAFYDMNNFNTYVRWREENGGPSNYVLRLEKTELTVGYDYLLASGICKSNGRDERHVFLSGCEISKSKGREDSFVLPEDVQILVMRNCNDTASLCDIPSLHNATKLSTCKIRGCQGMEHVVCSCCSVPLIQYLDSLFLFEVKELRALIGADRCCASASASSNLLQSDMFSSLQLLFIRKCPKIKRLFMRDLLPNLKNLVELDVRNCENMVEIIGEASDEDDDDENQEAVSTTCSSVTYSLPKLTVLCLDRLPKLKRFCTSKIVFDSLKKVEICRCPKLSFNGDRIHVEISNWRTHIYSVVNSRIGEKIGEESRMLGTFFKNNL</sequence>
<dbReference type="InterPro" id="IPR027417">
    <property type="entry name" value="P-loop_NTPase"/>
</dbReference>
<evidence type="ECO:0000256" key="7">
    <source>
        <dbReference type="SAM" id="Coils"/>
    </source>
</evidence>
<dbReference type="SMART" id="SM00369">
    <property type="entry name" value="LRR_TYP"/>
    <property type="match status" value="3"/>
</dbReference>
<dbReference type="Pfam" id="PF23247">
    <property type="entry name" value="LRR_RPS2"/>
    <property type="match status" value="1"/>
</dbReference>
<proteinExistence type="inferred from homology"/>
<dbReference type="PANTHER" id="PTHR33463">
    <property type="entry name" value="NB-ARC DOMAIN-CONTAINING PROTEIN-RELATED"/>
    <property type="match status" value="1"/>
</dbReference>
<evidence type="ECO:0000256" key="2">
    <source>
        <dbReference type="ARBA" id="ARBA00022614"/>
    </source>
</evidence>
<dbReference type="InterPro" id="IPR058922">
    <property type="entry name" value="WHD_DRP"/>
</dbReference>
<dbReference type="Gene3D" id="3.80.10.10">
    <property type="entry name" value="Ribonuclease Inhibitor"/>
    <property type="match status" value="2"/>
</dbReference>
<dbReference type="InterPro" id="IPR042197">
    <property type="entry name" value="Apaf_helical"/>
</dbReference>
<protein>
    <submittedName>
        <fullName evidence="12">Probable disease resistance protein At4g27220 isoform X1</fullName>
    </submittedName>
</protein>
<dbReference type="SUPFAM" id="SSF52058">
    <property type="entry name" value="L domain-like"/>
    <property type="match status" value="1"/>
</dbReference>
<dbReference type="InterPro" id="IPR002182">
    <property type="entry name" value="NB-ARC"/>
</dbReference>
<gene>
    <name evidence="12" type="primary">LOC125423628</name>
</gene>
<evidence type="ECO:0000256" key="3">
    <source>
        <dbReference type="ARBA" id="ARBA00022737"/>
    </source>
</evidence>
<keyword evidence="3" id="KW-0677">Repeat</keyword>
<name>A0ABM3IS02_ZIZJJ</name>
<evidence type="ECO:0000256" key="6">
    <source>
        <dbReference type="ARBA" id="ARBA00022840"/>
    </source>
</evidence>
<dbReference type="Pfam" id="PF13855">
    <property type="entry name" value="LRR_8"/>
    <property type="match status" value="1"/>
</dbReference>
<evidence type="ECO:0000259" key="10">
    <source>
        <dbReference type="Pfam" id="PF23559"/>
    </source>
</evidence>
<feature type="domain" description="NB-ARC" evidence="8">
    <location>
        <begin position="137"/>
        <end position="299"/>
    </location>
</feature>
<evidence type="ECO:0000259" key="9">
    <source>
        <dbReference type="Pfam" id="PF23247"/>
    </source>
</evidence>
<dbReference type="Gene3D" id="1.10.8.430">
    <property type="entry name" value="Helical domain of apoptotic protease-activating factors"/>
    <property type="match status" value="1"/>
</dbReference>
<feature type="coiled-coil region" evidence="7">
    <location>
        <begin position="14"/>
        <end position="84"/>
    </location>
</feature>
<keyword evidence="6" id="KW-0067">ATP-binding</keyword>
<dbReference type="Proteomes" id="UP001652623">
    <property type="component" value="Chromosome 3"/>
</dbReference>
<dbReference type="Gene3D" id="3.40.50.300">
    <property type="entry name" value="P-loop containing nucleotide triphosphate hydrolases"/>
    <property type="match status" value="1"/>
</dbReference>
<keyword evidence="5" id="KW-0611">Plant defense</keyword>
<evidence type="ECO:0000256" key="5">
    <source>
        <dbReference type="ARBA" id="ARBA00022821"/>
    </source>
</evidence>
<dbReference type="SUPFAM" id="SSF52540">
    <property type="entry name" value="P-loop containing nucleoside triphosphate hydrolases"/>
    <property type="match status" value="1"/>
</dbReference>
<dbReference type="InterPro" id="IPR057135">
    <property type="entry name" value="At4g27190-like_LRR"/>
</dbReference>
<evidence type="ECO:0000313" key="11">
    <source>
        <dbReference type="Proteomes" id="UP001652623"/>
    </source>
</evidence>
<dbReference type="InterPro" id="IPR001611">
    <property type="entry name" value="Leu-rich_rpt"/>
</dbReference>
<dbReference type="InterPro" id="IPR032675">
    <property type="entry name" value="LRR_dom_sf"/>
</dbReference>
<evidence type="ECO:0000313" key="12">
    <source>
        <dbReference type="RefSeq" id="XP_048334284.2"/>
    </source>
</evidence>
<organism evidence="11 12">
    <name type="scientific">Ziziphus jujuba</name>
    <name type="common">Chinese jujube</name>
    <name type="synonym">Ziziphus sativa</name>
    <dbReference type="NCBI Taxonomy" id="326968"/>
    <lineage>
        <taxon>Eukaryota</taxon>
        <taxon>Viridiplantae</taxon>
        <taxon>Streptophyta</taxon>
        <taxon>Embryophyta</taxon>
        <taxon>Tracheophyta</taxon>
        <taxon>Spermatophyta</taxon>
        <taxon>Magnoliopsida</taxon>
        <taxon>eudicotyledons</taxon>
        <taxon>Gunneridae</taxon>
        <taxon>Pentapetalae</taxon>
        <taxon>rosids</taxon>
        <taxon>fabids</taxon>
        <taxon>Rosales</taxon>
        <taxon>Rhamnaceae</taxon>
        <taxon>Paliureae</taxon>
        <taxon>Ziziphus</taxon>
    </lineage>
</organism>
<feature type="domain" description="Disease resistance protein At4g27190-like leucine-rich repeats" evidence="9">
    <location>
        <begin position="818"/>
        <end position="932"/>
    </location>
</feature>